<sequence length="396" mass="44573">MTLISEFSRRTPRTGFYLGLRSGSLEPAEQRGTRLAQLAHLWRGPEHWHKDFPIAKGERQSPVDIDTHTAKYDPSLKPLSVSYDQATSWRILNNGHSFNVEFDDSQDKAVLKGGPLDGTYRLIQFHFHWGSTDGQGSEHTVDKRKYAAELHLVHWNTKYGDFGKAAQQPDGLAVLVAKEKGLCWRFMSSDSYVEVEAAGVYEIIQVQQEEGDEKAAQGAILRNCKIYPNQNRNWYSTNWVGSAKPGLQKVVDVLDSIKTKGKSADFTNFDPRGLLPESLDYWTYPGSLTTPPLLESVTWIVLKEPISVSSEQGCFSCPVTWSLEGESCSAQEVRVLGPPLSDSLDSALHIDEFILKLILKFRKLNFSGEGEPEELMVDNWRPAQPLKNRQIKASFK</sequence>
<dbReference type="InterPro" id="IPR023561">
    <property type="entry name" value="Carbonic_anhydrase_a-class"/>
</dbReference>
<dbReference type="EC" id="4.2.1.1" evidence="8"/>
<evidence type="ECO:0000313" key="11">
    <source>
        <dbReference type="Proteomes" id="UP001266305"/>
    </source>
</evidence>
<dbReference type="InterPro" id="IPR001148">
    <property type="entry name" value="CA_dom"/>
</dbReference>
<feature type="domain" description="Alpha-carbonic anhydrase" evidence="9">
    <location>
        <begin position="38"/>
        <end position="395"/>
    </location>
</feature>
<accession>A0ABQ9UEX9</accession>
<evidence type="ECO:0000256" key="5">
    <source>
        <dbReference type="ARBA" id="ARBA00023239"/>
    </source>
</evidence>
<dbReference type="Proteomes" id="UP001266305">
    <property type="component" value="Unassembled WGS sequence"/>
</dbReference>
<proteinExistence type="inferred from homology"/>
<dbReference type="SMART" id="SM01057">
    <property type="entry name" value="Carb_anhydrase"/>
    <property type="match status" value="1"/>
</dbReference>
<dbReference type="PANTHER" id="PTHR18952:SF120">
    <property type="entry name" value="CARBONIC ANHYDRASE 2"/>
    <property type="match status" value="1"/>
</dbReference>
<comment type="function">
    <text evidence="8">Reversible hydration of carbon dioxide.</text>
</comment>
<evidence type="ECO:0000256" key="1">
    <source>
        <dbReference type="ARBA" id="ARBA00001947"/>
    </source>
</evidence>
<evidence type="ECO:0000256" key="4">
    <source>
        <dbReference type="ARBA" id="ARBA00022833"/>
    </source>
</evidence>
<comment type="catalytic activity">
    <reaction evidence="7 8">
        <text>hydrogencarbonate + H(+) = CO2 + H2O</text>
        <dbReference type="Rhea" id="RHEA:10748"/>
        <dbReference type="ChEBI" id="CHEBI:15377"/>
        <dbReference type="ChEBI" id="CHEBI:15378"/>
        <dbReference type="ChEBI" id="CHEBI:16526"/>
        <dbReference type="ChEBI" id="CHEBI:17544"/>
        <dbReference type="EC" id="4.2.1.1"/>
    </reaction>
</comment>
<protein>
    <recommendedName>
        <fullName evidence="8">Carbonic anhydrase</fullName>
        <ecNumber evidence="8">4.2.1.1</ecNumber>
    </recommendedName>
</protein>
<dbReference type="PANTHER" id="PTHR18952">
    <property type="entry name" value="CARBONIC ANHYDRASE"/>
    <property type="match status" value="1"/>
</dbReference>
<keyword evidence="4 8" id="KW-0862">Zinc</keyword>
<dbReference type="InterPro" id="IPR036398">
    <property type="entry name" value="CA_dom_sf"/>
</dbReference>
<dbReference type="Pfam" id="PF00194">
    <property type="entry name" value="Carb_anhydrase"/>
    <property type="match status" value="2"/>
</dbReference>
<reference evidence="10 11" key="1">
    <citation type="submission" date="2023-05" db="EMBL/GenBank/DDBJ databases">
        <title>B98-5 Cell Line De Novo Hybrid Assembly: An Optical Mapping Approach.</title>
        <authorList>
            <person name="Kananen K."/>
            <person name="Auerbach J.A."/>
            <person name="Kautto E."/>
            <person name="Blachly J.S."/>
        </authorList>
    </citation>
    <scope>NUCLEOTIDE SEQUENCE [LARGE SCALE GENOMIC DNA]</scope>
    <source>
        <strain evidence="10">B95-8</strain>
        <tissue evidence="10">Cell line</tissue>
    </source>
</reference>
<comment type="similarity">
    <text evidence="2 8">Belongs to the alpha-carbonic anhydrase family.</text>
</comment>
<organism evidence="10 11">
    <name type="scientific">Saguinus oedipus</name>
    <name type="common">Cotton-top tamarin</name>
    <name type="synonym">Oedipomidas oedipus</name>
    <dbReference type="NCBI Taxonomy" id="9490"/>
    <lineage>
        <taxon>Eukaryota</taxon>
        <taxon>Metazoa</taxon>
        <taxon>Chordata</taxon>
        <taxon>Craniata</taxon>
        <taxon>Vertebrata</taxon>
        <taxon>Euteleostomi</taxon>
        <taxon>Mammalia</taxon>
        <taxon>Eutheria</taxon>
        <taxon>Euarchontoglires</taxon>
        <taxon>Primates</taxon>
        <taxon>Haplorrhini</taxon>
        <taxon>Platyrrhini</taxon>
        <taxon>Cebidae</taxon>
        <taxon>Callitrichinae</taxon>
        <taxon>Saguinus</taxon>
    </lineage>
</organism>
<dbReference type="EMBL" id="JASSZA010000013">
    <property type="protein sequence ID" value="KAK2095570.1"/>
    <property type="molecule type" value="Genomic_DNA"/>
</dbReference>
<gene>
    <name evidence="10" type="primary">CA2</name>
    <name evidence="10" type="ORF">P7K49_026986</name>
</gene>
<evidence type="ECO:0000256" key="6">
    <source>
        <dbReference type="ARBA" id="ARBA00036058"/>
    </source>
</evidence>
<keyword evidence="11" id="KW-1185">Reference proteome</keyword>
<evidence type="ECO:0000256" key="2">
    <source>
        <dbReference type="ARBA" id="ARBA00010718"/>
    </source>
</evidence>
<dbReference type="PROSITE" id="PS51144">
    <property type="entry name" value="ALPHA_CA_2"/>
    <property type="match status" value="1"/>
</dbReference>
<evidence type="ECO:0000259" key="9">
    <source>
        <dbReference type="PROSITE" id="PS51144"/>
    </source>
</evidence>
<dbReference type="InterPro" id="IPR018338">
    <property type="entry name" value="Carbonic_anhydrase_a-class_CS"/>
</dbReference>
<evidence type="ECO:0000313" key="10">
    <source>
        <dbReference type="EMBL" id="KAK2095570.1"/>
    </source>
</evidence>
<name>A0ABQ9UEX9_SAGOE</name>
<dbReference type="PROSITE" id="PS00162">
    <property type="entry name" value="ALPHA_CA_1"/>
    <property type="match status" value="1"/>
</dbReference>
<dbReference type="SUPFAM" id="SSF51069">
    <property type="entry name" value="Carbonic anhydrase"/>
    <property type="match status" value="1"/>
</dbReference>
<keyword evidence="3 8" id="KW-0479">Metal-binding</keyword>
<evidence type="ECO:0000256" key="7">
    <source>
        <dbReference type="ARBA" id="ARBA00048348"/>
    </source>
</evidence>
<comment type="catalytic activity">
    <reaction evidence="6">
        <text>urea = cyanamide + H2O</text>
        <dbReference type="Rhea" id="RHEA:23056"/>
        <dbReference type="ChEBI" id="CHEBI:15377"/>
        <dbReference type="ChEBI" id="CHEBI:16199"/>
        <dbReference type="ChEBI" id="CHEBI:16698"/>
        <dbReference type="EC" id="4.2.1.69"/>
    </reaction>
</comment>
<comment type="cofactor">
    <cofactor evidence="1 8">
        <name>Zn(2+)</name>
        <dbReference type="ChEBI" id="CHEBI:29105"/>
    </cofactor>
</comment>
<comment type="caution">
    <text evidence="10">The sequence shown here is derived from an EMBL/GenBank/DDBJ whole genome shotgun (WGS) entry which is preliminary data.</text>
</comment>
<dbReference type="Gene3D" id="3.10.200.10">
    <property type="entry name" value="Alpha carbonic anhydrase"/>
    <property type="match status" value="2"/>
</dbReference>
<evidence type="ECO:0000256" key="3">
    <source>
        <dbReference type="ARBA" id="ARBA00022723"/>
    </source>
</evidence>
<evidence type="ECO:0000256" key="8">
    <source>
        <dbReference type="RuleBase" id="RU367011"/>
    </source>
</evidence>
<keyword evidence="5 8" id="KW-0456">Lyase</keyword>